<feature type="chain" id="PRO_5002055738" description="Lysozyme inhibitor LprI-like N-terminal domain-containing protein" evidence="1">
    <location>
        <begin position="26"/>
        <end position="138"/>
    </location>
</feature>
<gene>
    <name evidence="3" type="ORF">GL4_3007</name>
</gene>
<dbReference type="InterPro" id="IPR009739">
    <property type="entry name" value="LprI-like_N"/>
</dbReference>
<feature type="signal peptide" evidence="1">
    <location>
        <begin position="1"/>
        <end position="25"/>
    </location>
</feature>
<dbReference type="STRING" id="1384459.GL4_3007"/>
<dbReference type="RefSeq" id="WP_082025695.1">
    <property type="nucleotide sequence ID" value="NZ_AP014648.1"/>
</dbReference>
<dbReference type="HOGENOM" id="CLU_128596_4_1_5"/>
<dbReference type="Pfam" id="PF07007">
    <property type="entry name" value="LprI"/>
    <property type="match status" value="1"/>
</dbReference>
<dbReference type="OrthoDB" id="7340239at2"/>
<dbReference type="Gene3D" id="1.20.1270.180">
    <property type="match status" value="1"/>
</dbReference>
<organism evidence="3 4">
    <name type="scientific">Methyloceanibacter caenitepidi</name>
    <dbReference type="NCBI Taxonomy" id="1384459"/>
    <lineage>
        <taxon>Bacteria</taxon>
        <taxon>Pseudomonadati</taxon>
        <taxon>Pseudomonadota</taxon>
        <taxon>Alphaproteobacteria</taxon>
        <taxon>Hyphomicrobiales</taxon>
        <taxon>Hyphomicrobiaceae</taxon>
        <taxon>Methyloceanibacter</taxon>
    </lineage>
</organism>
<accession>A0A0A8K8W8</accession>
<proteinExistence type="predicted"/>
<dbReference type="EMBL" id="AP014648">
    <property type="protein sequence ID" value="BAQ18439.1"/>
    <property type="molecule type" value="Genomic_DNA"/>
</dbReference>
<keyword evidence="1" id="KW-0732">Signal</keyword>
<dbReference type="KEGG" id="mcg:GL4_3007"/>
<keyword evidence="4" id="KW-1185">Reference proteome</keyword>
<evidence type="ECO:0000313" key="4">
    <source>
        <dbReference type="Proteomes" id="UP000031643"/>
    </source>
</evidence>
<reference evidence="3 4" key="1">
    <citation type="submission" date="2014-09" db="EMBL/GenBank/DDBJ databases">
        <title>Genome sequencing of Methyloceanibacter caenitepidi Gela4.</title>
        <authorList>
            <person name="Takeuchi M."/>
            <person name="Susumu S."/>
            <person name="Kamagata Y."/>
            <person name="Oshima K."/>
            <person name="Hattori M."/>
            <person name="Iwasaki W."/>
        </authorList>
    </citation>
    <scope>NUCLEOTIDE SEQUENCE [LARGE SCALE GENOMIC DNA]</scope>
    <source>
        <strain evidence="3 4">Gela4</strain>
    </source>
</reference>
<feature type="domain" description="Lysozyme inhibitor LprI-like N-terminal" evidence="2">
    <location>
        <begin position="31"/>
        <end position="131"/>
    </location>
</feature>
<sequence length="138" mass="15468">MRVWIPMTLAAILAAGLLVGSSAFAEETSICENAQTTIEIGECVSKEYDKADAELNAAWKQVMATFKDNDYMTAEDLKAWKDALLASQRDWIKFKEEDCEAVGYEWFGGTGRSNAVVFCLLDHTTARTKDLKARFLER</sequence>
<evidence type="ECO:0000259" key="2">
    <source>
        <dbReference type="Pfam" id="PF07007"/>
    </source>
</evidence>
<dbReference type="AlphaFoldDB" id="A0A0A8K8W8"/>
<name>A0A0A8K8W8_9HYPH</name>
<dbReference type="Proteomes" id="UP000031643">
    <property type="component" value="Chromosome"/>
</dbReference>
<evidence type="ECO:0000256" key="1">
    <source>
        <dbReference type="SAM" id="SignalP"/>
    </source>
</evidence>
<evidence type="ECO:0000313" key="3">
    <source>
        <dbReference type="EMBL" id="BAQ18439.1"/>
    </source>
</evidence>
<protein>
    <recommendedName>
        <fullName evidence="2">Lysozyme inhibitor LprI-like N-terminal domain-containing protein</fullName>
    </recommendedName>
</protein>